<keyword evidence="6" id="KW-1185">Reference proteome</keyword>
<dbReference type="Pfam" id="PF01048">
    <property type="entry name" value="PNP_UDP_1"/>
    <property type="match status" value="1"/>
</dbReference>
<dbReference type="RefSeq" id="WP_014791036.1">
    <property type="nucleotide sequence ID" value="NC_018016.1"/>
</dbReference>
<evidence type="ECO:0000259" key="4">
    <source>
        <dbReference type="Pfam" id="PF01048"/>
    </source>
</evidence>
<dbReference type="HOGENOM" id="CLU_075954_0_0_10"/>
<dbReference type="InterPro" id="IPR000845">
    <property type="entry name" value="Nucleoside_phosphorylase_d"/>
</dbReference>
<dbReference type="GO" id="GO:0004850">
    <property type="term" value="F:uridine phosphorylase activity"/>
    <property type="evidence" value="ECO:0007669"/>
    <property type="project" value="UniProtKB-EC"/>
</dbReference>
<dbReference type="PANTHER" id="PTHR43691">
    <property type="entry name" value="URIDINE PHOSPHORYLASE"/>
    <property type="match status" value="1"/>
</dbReference>
<dbReference type="InterPro" id="IPR035994">
    <property type="entry name" value="Nucleoside_phosphorylase_sf"/>
</dbReference>
<accession>I4A0I7</accession>
<proteinExistence type="predicted"/>
<evidence type="ECO:0000256" key="1">
    <source>
        <dbReference type="ARBA" id="ARBA00011888"/>
    </source>
</evidence>
<dbReference type="GeneID" id="97257948"/>
<evidence type="ECO:0000256" key="2">
    <source>
        <dbReference type="ARBA" id="ARBA00021980"/>
    </source>
</evidence>
<name>I4A0I7_ORNRL</name>
<dbReference type="PATRIC" id="fig|867902.3.peg.1266"/>
<dbReference type="Proteomes" id="UP000006051">
    <property type="component" value="Chromosome"/>
</dbReference>
<dbReference type="eggNOG" id="COG2820">
    <property type="taxonomic scope" value="Bacteria"/>
</dbReference>
<dbReference type="GO" id="GO:0004731">
    <property type="term" value="F:purine-nucleoside phosphorylase activity"/>
    <property type="evidence" value="ECO:0007669"/>
    <property type="project" value="TreeGrafter"/>
</dbReference>
<dbReference type="STRING" id="867902.Ornrh_1289"/>
<comment type="catalytic activity">
    <reaction evidence="3">
        <text>uridine + phosphate = alpha-D-ribose 1-phosphate + uracil</text>
        <dbReference type="Rhea" id="RHEA:24388"/>
        <dbReference type="ChEBI" id="CHEBI:16704"/>
        <dbReference type="ChEBI" id="CHEBI:17568"/>
        <dbReference type="ChEBI" id="CHEBI:43474"/>
        <dbReference type="ChEBI" id="CHEBI:57720"/>
        <dbReference type="EC" id="2.4.2.3"/>
    </reaction>
</comment>
<dbReference type="GeneID" id="71568911"/>
<dbReference type="GO" id="GO:0006152">
    <property type="term" value="P:purine nucleoside catabolic process"/>
    <property type="evidence" value="ECO:0007669"/>
    <property type="project" value="TreeGrafter"/>
</dbReference>
<dbReference type="EMBL" id="CP003283">
    <property type="protein sequence ID" value="AFL97471.1"/>
    <property type="molecule type" value="Genomic_DNA"/>
</dbReference>
<reference evidence="5 6" key="1">
    <citation type="submission" date="2012-06" db="EMBL/GenBank/DDBJ databases">
        <title>The complete genome of Ornithobacterium rhinotracheale DSM 15997.</title>
        <authorList>
            <consortium name="US DOE Joint Genome Institute (JGI-PGF)"/>
            <person name="Lucas S."/>
            <person name="Copeland A."/>
            <person name="Lapidus A."/>
            <person name="Goodwin L."/>
            <person name="Pitluck S."/>
            <person name="Peters L."/>
            <person name="Mikhailova N."/>
            <person name="Teshima H."/>
            <person name="Kyrpides N."/>
            <person name="Mavromatis K."/>
            <person name="Pagani I."/>
            <person name="Ivanova N."/>
            <person name="Ovchinnikova G."/>
            <person name="Zeytun A."/>
            <person name="Detter J.C."/>
            <person name="Han C."/>
            <person name="Land M."/>
            <person name="Hauser L."/>
            <person name="Markowitz V."/>
            <person name="Cheng J.-F."/>
            <person name="Hugenholtz P."/>
            <person name="Woyke T."/>
            <person name="Wu D."/>
            <person name="Lang E."/>
            <person name="Kopitz M."/>
            <person name="Brambilla E."/>
            <person name="Klenk H.-P."/>
            <person name="Eisen J.A."/>
        </authorList>
    </citation>
    <scope>NUCLEOTIDE SEQUENCE [LARGE SCALE GENOMIC DNA]</scope>
    <source>
        <strain evidence="6">ATCC 51463 / DSM 15997 / CCUG 23171 / LMG 9086</strain>
    </source>
</reference>
<dbReference type="GO" id="GO:0005829">
    <property type="term" value="C:cytosol"/>
    <property type="evidence" value="ECO:0007669"/>
    <property type="project" value="TreeGrafter"/>
</dbReference>
<evidence type="ECO:0000256" key="3">
    <source>
        <dbReference type="ARBA" id="ARBA00048447"/>
    </source>
</evidence>
<dbReference type="EC" id="2.4.2.3" evidence="1"/>
<evidence type="ECO:0000313" key="6">
    <source>
        <dbReference type="Proteomes" id="UP000006051"/>
    </source>
</evidence>
<gene>
    <name evidence="5" type="ordered locus">Ornrh_1289</name>
</gene>
<dbReference type="PANTHER" id="PTHR43691:SF11">
    <property type="entry name" value="FI09636P-RELATED"/>
    <property type="match status" value="1"/>
</dbReference>
<dbReference type="SUPFAM" id="SSF53167">
    <property type="entry name" value="Purine and uridine phosphorylases"/>
    <property type="match status" value="1"/>
</dbReference>
<dbReference type="AlphaFoldDB" id="I4A0I7"/>
<evidence type="ECO:0000313" key="5">
    <source>
        <dbReference type="EMBL" id="AFL97471.1"/>
    </source>
</evidence>
<dbReference type="KEGG" id="orh:Ornrh_1289"/>
<organism evidence="5 6">
    <name type="scientific">Ornithobacterium rhinotracheale (strain ATCC 51463 / DSM 15997 / CCUG 23171 / CIP 104009 / LMG 9086)</name>
    <dbReference type="NCBI Taxonomy" id="867902"/>
    <lineage>
        <taxon>Bacteria</taxon>
        <taxon>Pseudomonadati</taxon>
        <taxon>Bacteroidota</taxon>
        <taxon>Flavobacteriia</taxon>
        <taxon>Flavobacteriales</taxon>
        <taxon>Weeksellaceae</taxon>
        <taxon>Ornithobacterium</taxon>
    </lineage>
</organism>
<feature type="domain" description="Nucleoside phosphorylase" evidence="4">
    <location>
        <begin position="29"/>
        <end position="273"/>
    </location>
</feature>
<dbReference type="CDD" id="cd00436">
    <property type="entry name" value="UP_TbUP-like"/>
    <property type="match status" value="1"/>
</dbReference>
<protein>
    <recommendedName>
        <fullName evidence="2">Uridine phosphorylase</fullName>
        <ecNumber evidence="1">2.4.2.3</ecNumber>
    </recommendedName>
</protein>
<sequence>MIKASELPLNPDGGVYHLNLLPEDIADTIILVGDPERVARVSKFFDEVEIQKHKREFVTHTGTKNGKRLTVLSSGIGTDNIDIVVNELDALVNVDLKTREIKENKKSLRLVRFGTSGTVNPSIKAGDFVASRYTAGFDGLMNFYPQHQNSQFQEKFLKDFKYDSIRPMVYTSECDADLLELFRDHVVVGNTGSMSGFYGPQGRQVRLQSLDNDFLDHLHACGLDNFEMETSAIYSFAKMLGHHALSLNCIIANRTTGEFLESYKESVDQMIELGLNILTK</sequence>
<dbReference type="Gene3D" id="3.40.50.1580">
    <property type="entry name" value="Nucleoside phosphorylase domain"/>
    <property type="match status" value="1"/>
</dbReference>